<dbReference type="Pfam" id="PF13439">
    <property type="entry name" value="Glyco_transf_4"/>
    <property type="match status" value="1"/>
</dbReference>
<evidence type="ECO:0000313" key="4">
    <source>
        <dbReference type="Proteomes" id="UP000008206"/>
    </source>
</evidence>
<evidence type="ECO:0000313" key="3">
    <source>
        <dbReference type="EMBL" id="ADN17831.1"/>
    </source>
</evidence>
<gene>
    <name evidence="3" type="ordered locus">Cyan7822_5983</name>
</gene>
<dbReference type="RefSeq" id="WP_013334581.1">
    <property type="nucleotide sequence ID" value="NC_014533.1"/>
</dbReference>
<feature type="domain" description="Glycosyl transferase family 1" evidence="1">
    <location>
        <begin position="189"/>
        <end position="366"/>
    </location>
</feature>
<dbReference type="Gene3D" id="3.40.50.2000">
    <property type="entry name" value="Glycogen Phosphorylase B"/>
    <property type="match status" value="2"/>
</dbReference>
<dbReference type="GO" id="GO:0016757">
    <property type="term" value="F:glycosyltransferase activity"/>
    <property type="evidence" value="ECO:0007669"/>
    <property type="project" value="InterPro"/>
</dbReference>
<evidence type="ECO:0000259" key="1">
    <source>
        <dbReference type="Pfam" id="PF00534"/>
    </source>
</evidence>
<geneLocation type="plasmid" evidence="3 4">
    <name>Cy782201</name>
</geneLocation>
<keyword evidence="3" id="KW-0614">Plasmid</keyword>
<dbReference type="AlphaFoldDB" id="E0ULK1"/>
<dbReference type="KEGG" id="cyj:Cyan7822_5983"/>
<evidence type="ECO:0000259" key="2">
    <source>
        <dbReference type="Pfam" id="PF13439"/>
    </source>
</evidence>
<dbReference type="Proteomes" id="UP000008206">
    <property type="component" value="Plasmid Cy782201"/>
</dbReference>
<dbReference type="CAZy" id="GT4">
    <property type="family name" value="Glycosyltransferase Family 4"/>
</dbReference>
<feature type="domain" description="Glycosyltransferase subfamily 4-like N-terminal" evidence="2">
    <location>
        <begin position="14"/>
        <end position="178"/>
    </location>
</feature>
<keyword evidence="3" id="KW-0808">Transferase</keyword>
<keyword evidence="4" id="KW-1185">Reference proteome</keyword>
<dbReference type="HOGENOM" id="CLU_699650_0_0_3"/>
<accession>E0ULK1</accession>
<protein>
    <submittedName>
        <fullName evidence="3">Glycosyl transferase group 1</fullName>
    </submittedName>
</protein>
<dbReference type="CDD" id="cd03801">
    <property type="entry name" value="GT4_PimA-like"/>
    <property type="match status" value="1"/>
</dbReference>
<dbReference type="InterPro" id="IPR028098">
    <property type="entry name" value="Glyco_trans_4-like_N"/>
</dbReference>
<dbReference type="EMBL" id="CP002199">
    <property type="protein sequence ID" value="ADN17831.1"/>
    <property type="molecule type" value="Genomic_DNA"/>
</dbReference>
<sequence>MSQQIFLYTNDRGIGGVAEDNHTIMCALAQLGYQVTCIQPQPFNEDKINEQKQLGIKHIWVEPEGKIWHINYNPQSWQATLNNASERPDLIICSNCDPFSNFAVKQIAIKRKIPYIIREGLVVPSFPEFFPEYLDELLDHYNQAQAVITVSQDNLNLLHQLFKVPKNKGQVIHCGRPPEYFTPCDQVIRDRLRQSLNIPADGVICFTSARIERRKGYQYQIEAIKQLVHSKIWPQLYFVWAGRELWRERRLQSKLKRIIEKLNIADKVIFLGSRSDIPDLLNAADIFVFPSKLEGMPLCVMEAMAKGLPVVASAVSGIPEQLGDTGKLVSDPKIEEEATVAELVTTIEEWALNPELRRSIGQACRQRAEKMFTVERMMTNLMEVIKNSMSKKQS</sequence>
<organism evidence="3 4">
    <name type="scientific">Gloeothece verrucosa (strain PCC 7822)</name>
    <name type="common">Cyanothece sp. (strain PCC 7822)</name>
    <dbReference type="NCBI Taxonomy" id="497965"/>
    <lineage>
        <taxon>Bacteria</taxon>
        <taxon>Bacillati</taxon>
        <taxon>Cyanobacteriota</taxon>
        <taxon>Cyanophyceae</taxon>
        <taxon>Oscillatoriophycideae</taxon>
        <taxon>Chroococcales</taxon>
        <taxon>Aphanothecaceae</taxon>
        <taxon>Gloeothece</taxon>
        <taxon>Gloeothece verrucosa</taxon>
    </lineage>
</organism>
<reference evidence="4" key="1">
    <citation type="journal article" date="2011" name="MBio">
        <title>Novel metabolic attributes of the genus Cyanothece, comprising a group of unicellular nitrogen-fixing Cyanobacteria.</title>
        <authorList>
            <person name="Bandyopadhyay A."/>
            <person name="Elvitigala T."/>
            <person name="Welsh E."/>
            <person name="Stockel J."/>
            <person name="Liberton M."/>
            <person name="Min H."/>
            <person name="Sherman L.A."/>
            <person name="Pakrasi H.B."/>
        </authorList>
    </citation>
    <scope>NUCLEOTIDE SEQUENCE [LARGE SCALE GENOMIC DNA]</scope>
    <source>
        <strain evidence="4">PCC 7822</strain>
        <plasmid evidence="4">Cy782201</plasmid>
    </source>
</reference>
<name>E0ULK1_GLOV7</name>
<dbReference type="SUPFAM" id="SSF53756">
    <property type="entry name" value="UDP-Glycosyltransferase/glycogen phosphorylase"/>
    <property type="match status" value="1"/>
</dbReference>
<proteinExistence type="predicted"/>
<dbReference type="Pfam" id="PF00534">
    <property type="entry name" value="Glycos_transf_1"/>
    <property type="match status" value="1"/>
</dbReference>
<dbReference type="InterPro" id="IPR001296">
    <property type="entry name" value="Glyco_trans_1"/>
</dbReference>
<dbReference type="OrthoDB" id="9806653at2"/>
<dbReference type="PANTHER" id="PTHR12526">
    <property type="entry name" value="GLYCOSYLTRANSFERASE"/>
    <property type="match status" value="1"/>
</dbReference>